<dbReference type="Gene3D" id="6.10.140.1620">
    <property type="match status" value="1"/>
</dbReference>
<protein>
    <recommendedName>
        <fullName evidence="5">Protein ABIL5</fullName>
    </recommendedName>
</protein>
<dbReference type="Proteomes" id="UP000594261">
    <property type="component" value="Chromosome 2"/>
</dbReference>
<dbReference type="PANTHER" id="PTHR10460:SF11">
    <property type="entry name" value="PROTEIN ABIL5-RELATED"/>
    <property type="match status" value="1"/>
</dbReference>
<dbReference type="Gramene" id="QL02p044079:mrna">
    <property type="protein sequence ID" value="QL02p044079:mrna"/>
    <property type="gene ID" value="QL02p044079"/>
</dbReference>
<reference evidence="3" key="2">
    <citation type="submission" date="2021-01" db="UniProtKB">
        <authorList>
            <consortium name="EnsemblPlants"/>
        </authorList>
    </citation>
    <scope>IDENTIFICATION</scope>
</reference>
<dbReference type="InParanoid" id="A0A7N2KW87"/>
<evidence type="ECO:0000256" key="2">
    <source>
        <dbReference type="ARBA" id="ARBA00025223"/>
    </source>
</evidence>
<evidence type="ECO:0000256" key="1">
    <source>
        <dbReference type="ARBA" id="ARBA00010020"/>
    </source>
</evidence>
<evidence type="ECO:0000313" key="4">
    <source>
        <dbReference type="Proteomes" id="UP000594261"/>
    </source>
</evidence>
<dbReference type="InterPro" id="IPR028457">
    <property type="entry name" value="ABI"/>
</dbReference>
<dbReference type="OMA" id="KHELNSE"/>
<comment type="function">
    <text evidence="2">Involved in regulation of actin and microtubule organization. Part of a WAVE complex that activates the Arp2/3 complex.</text>
</comment>
<dbReference type="PANTHER" id="PTHR10460">
    <property type="entry name" value="ABL INTERACTOR FAMILY MEMBER"/>
    <property type="match status" value="1"/>
</dbReference>
<dbReference type="EnsemblPlants" id="QL02p044079:mrna">
    <property type="protein sequence ID" value="QL02p044079:mrna"/>
    <property type="gene ID" value="QL02p044079"/>
</dbReference>
<comment type="similarity">
    <text evidence="1">Belongs to the ABI family.</text>
</comment>
<sequence length="253" mass="28875">MQNSKSCSSFQSLDDESEDITRFEKSLQELRELRSQLHYAADYSETTFLNAKEKKVVMENTKEYICRAVVTVVDHLGSASANLDCRISQTNAFSKAEFRINCLKQRLLLCEQYAHKLALTKLRWSENLTRYSRCYLSMRNCLISPSENENVEKSNEGSRDIVDQTNSKMIDKHELNSEEDVPLFLYTNTQRPSLEKETTNSSLVLPVHDGLSVLSKGSNPTFHFQGTQTIGRHRKSAPGGDILSLIRRIKRTA</sequence>
<name>A0A7N2KW87_QUELO</name>
<evidence type="ECO:0008006" key="5">
    <source>
        <dbReference type="Google" id="ProtNLM"/>
    </source>
</evidence>
<evidence type="ECO:0000313" key="3">
    <source>
        <dbReference type="EnsemblPlants" id="QL02p044079:mrna"/>
    </source>
</evidence>
<reference evidence="4" key="1">
    <citation type="journal article" date="2016" name="G3 (Bethesda)">
        <title>First Draft Assembly and Annotation of the Genome of a California Endemic Oak Quercus lobata Nee (Fagaceae).</title>
        <authorList>
            <person name="Sork V.L."/>
            <person name="Fitz-Gibbon S.T."/>
            <person name="Puiu D."/>
            <person name="Crepeau M."/>
            <person name="Gugger P.F."/>
            <person name="Sherman R."/>
            <person name="Stevens K."/>
            <person name="Langley C.H."/>
            <person name="Pellegrini M."/>
            <person name="Salzberg S.L."/>
        </authorList>
    </citation>
    <scope>NUCLEOTIDE SEQUENCE [LARGE SCALE GENOMIC DNA]</scope>
    <source>
        <strain evidence="4">cv. SW786</strain>
    </source>
</reference>
<accession>A0A7N2KW87</accession>
<proteinExistence type="inferred from homology"/>
<dbReference type="AlphaFoldDB" id="A0A7N2KW87"/>
<organism evidence="3 4">
    <name type="scientific">Quercus lobata</name>
    <name type="common">Valley oak</name>
    <dbReference type="NCBI Taxonomy" id="97700"/>
    <lineage>
        <taxon>Eukaryota</taxon>
        <taxon>Viridiplantae</taxon>
        <taxon>Streptophyta</taxon>
        <taxon>Embryophyta</taxon>
        <taxon>Tracheophyta</taxon>
        <taxon>Spermatophyta</taxon>
        <taxon>Magnoliopsida</taxon>
        <taxon>eudicotyledons</taxon>
        <taxon>Gunneridae</taxon>
        <taxon>Pentapetalae</taxon>
        <taxon>rosids</taxon>
        <taxon>fabids</taxon>
        <taxon>Fagales</taxon>
        <taxon>Fagaceae</taxon>
        <taxon>Quercus</taxon>
    </lineage>
</organism>
<keyword evidence="4" id="KW-1185">Reference proteome</keyword>